<keyword evidence="2" id="KW-1185">Reference proteome</keyword>
<reference evidence="1 2" key="2">
    <citation type="journal article" date="2012" name="PLoS ONE">
        <title>Genomic characterization of the taylorella genus.</title>
        <authorList>
            <person name="Hebert L."/>
            <person name="Moumen B."/>
            <person name="Pons N."/>
            <person name="Duquesne F."/>
            <person name="Breuil M.F."/>
            <person name="Goux D."/>
            <person name="Batto J.M."/>
            <person name="Laugier C."/>
            <person name="Renault P."/>
            <person name="Petry S."/>
        </authorList>
    </citation>
    <scope>NUCLEOTIDE SEQUENCE [LARGE SCALE GENOMIC DNA]</scope>
    <source>
        <strain evidence="1 2">MCE3</strain>
    </source>
</reference>
<evidence type="ECO:0000313" key="2">
    <source>
        <dbReference type="Proteomes" id="UP000009284"/>
    </source>
</evidence>
<reference key="1">
    <citation type="submission" date="2011-09" db="EMBL/GenBank/DDBJ databases">
        <title>Genomic characterization of the Taylorella genus.</title>
        <authorList>
            <person name="Hebert L."/>
            <person name="Moumen B."/>
            <person name="Pons N."/>
            <person name="Duquesne F."/>
            <person name="Breuil M.-F."/>
            <person name="Goux D."/>
            <person name="Batto J.-M."/>
            <person name="Renault P."/>
            <person name="Laugier C."/>
            <person name="Petry S."/>
        </authorList>
    </citation>
    <scope>NUCLEOTIDE SEQUENCE</scope>
    <source>
        <strain>MCE3</strain>
    </source>
</reference>
<dbReference type="KEGG" id="tas:TASI_1028"/>
<protein>
    <submittedName>
        <fullName evidence="1">Uncharacterized protein</fullName>
    </submittedName>
</protein>
<name>G4QBX1_TAYAM</name>
<gene>
    <name evidence="1" type="ordered locus">TASI_1028</name>
</gene>
<dbReference type="AlphaFoldDB" id="G4QBX1"/>
<evidence type="ECO:0000313" key="1">
    <source>
        <dbReference type="EMBL" id="AEP36787.1"/>
    </source>
</evidence>
<dbReference type="EMBL" id="CP003059">
    <property type="protein sequence ID" value="AEP36787.1"/>
    <property type="molecule type" value="Genomic_DNA"/>
</dbReference>
<sequence length="38" mass="4175">MTLPSNVYLINARRLSTSAKINPASKSFLISIAIQNLK</sequence>
<accession>G4QBX1</accession>
<dbReference type="STRING" id="1008459.TASI_1028"/>
<dbReference type="HOGENOM" id="CLU_3334100_0_0_4"/>
<proteinExistence type="predicted"/>
<organism evidence="1 2">
    <name type="scientific">Taylorella asinigenitalis (strain MCE3)</name>
    <dbReference type="NCBI Taxonomy" id="1008459"/>
    <lineage>
        <taxon>Bacteria</taxon>
        <taxon>Pseudomonadati</taxon>
        <taxon>Pseudomonadota</taxon>
        <taxon>Betaproteobacteria</taxon>
        <taxon>Burkholderiales</taxon>
        <taxon>Alcaligenaceae</taxon>
        <taxon>Taylorella</taxon>
    </lineage>
</organism>
<dbReference type="Proteomes" id="UP000009284">
    <property type="component" value="Chromosome"/>
</dbReference>